<dbReference type="Proteomes" id="UP000034185">
    <property type="component" value="Unassembled WGS sequence"/>
</dbReference>
<feature type="non-terminal residue" evidence="2">
    <location>
        <position position="226"/>
    </location>
</feature>
<dbReference type="AlphaFoldDB" id="A0A0G1ZEF4"/>
<dbReference type="Pfam" id="PF08245">
    <property type="entry name" value="Mur_ligase_M"/>
    <property type="match status" value="1"/>
</dbReference>
<evidence type="ECO:0000313" key="3">
    <source>
        <dbReference type="Proteomes" id="UP000034185"/>
    </source>
</evidence>
<reference evidence="2 3" key="1">
    <citation type="journal article" date="2015" name="Nature">
        <title>rRNA introns, odd ribosomes, and small enigmatic genomes across a large radiation of phyla.</title>
        <authorList>
            <person name="Brown C.T."/>
            <person name="Hug L.A."/>
            <person name="Thomas B.C."/>
            <person name="Sharon I."/>
            <person name="Castelle C.J."/>
            <person name="Singh A."/>
            <person name="Wilkins M.J."/>
            <person name="Williams K.H."/>
            <person name="Banfield J.F."/>
        </authorList>
    </citation>
    <scope>NUCLEOTIDE SEQUENCE [LARGE SCALE GENOMIC DNA]</scope>
</reference>
<evidence type="ECO:0000313" key="2">
    <source>
        <dbReference type="EMBL" id="KKW26217.1"/>
    </source>
</evidence>
<accession>A0A0G1ZEF4</accession>
<dbReference type="InterPro" id="IPR036565">
    <property type="entry name" value="Mur-like_cat_sf"/>
</dbReference>
<protein>
    <submittedName>
        <fullName evidence="2">UDP-N-acetylmuramyl-tripeptide synthetase</fullName>
    </submittedName>
</protein>
<dbReference type="PANTHER" id="PTHR23135">
    <property type="entry name" value="MUR LIGASE FAMILY MEMBER"/>
    <property type="match status" value="1"/>
</dbReference>
<dbReference type="Gene3D" id="3.40.1190.10">
    <property type="entry name" value="Mur-like, catalytic domain"/>
    <property type="match status" value="1"/>
</dbReference>
<dbReference type="InterPro" id="IPR013221">
    <property type="entry name" value="Mur_ligase_cen"/>
</dbReference>
<evidence type="ECO:0000259" key="1">
    <source>
        <dbReference type="Pfam" id="PF08245"/>
    </source>
</evidence>
<name>A0A0G1ZEF4_9BACT</name>
<dbReference type="SUPFAM" id="SSF53623">
    <property type="entry name" value="MurD-like peptide ligases, catalytic domain"/>
    <property type="match status" value="1"/>
</dbReference>
<dbReference type="EMBL" id="LCRA01000032">
    <property type="protein sequence ID" value="KKW26217.1"/>
    <property type="molecule type" value="Genomic_DNA"/>
</dbReference>
<organism evidence="2 3">
    <name type="scientific">Candidatus Kaiserbacteria bacterium GW2011_GWB1_52_6</name>
    <dbReference type="NCBI Taxonomy" id="1618674"/>
    <lineage>
        <taxon>Bacteria</taxon>
        <taxon>Candidatus Kaiseribacteriota</taxon>
    </lineage>
</organism>
<dbReference type="GO" id="GO:0005524">
    <property type="term" value="F:ATP binding"/>
    <property type="evidence" value="ECO:0007669"/>
    <property type="project" value="InterPro"/>
</dbReference>
<dbReference type="GO" id="GO:0016881">
    <property type="term" value="F:acid-amino acid ligase activity"/>
    <property type="evidence" value="ECO:0007669"/>
    <property type="project" value="InterPro"/>
</dbReference>
<comment type="caution">
    <text evidence="2">The sequence shown here is derived from an EMBL/GenBank/DDBJ whole genome shotgun (WGS) entry which is preliminary data.</text>
</comment>
<feature type="domain" description="Mur ligase central" evidence="1">
    <location>
        <begin position="48"/>
        <end position="203"/>
    </location>
</feature>
<dbReference type="PANTHER" id="PTHR23135:SF4">
    <property type="entry name" value="UDP-N-ACETYLMURAMOYL-L-ALANYL-D-GLUTAMATE--2,6-DIAMINOPIMELATE LIGASE MURE HOMOLOG, CHLOROPLASTIC"/>
    <property type="match status" value="1"/>
</dbReference>
<gene>
    <name evidence="2" type="ORF">UY70_C0032G0001</name>
</gene>
<sequence length="226" mass="25041">MYSVKKIVSSLLPTDLFQKVVGGYHWILPHLGAPLYLYPSRKIRVVAVTGTKGKSSTAEMINAIFEEAGEKTAVLNSIRIKVAGDSKPNTLRMSMPGRFFIQRFLSHAVRAGCTTVILEMTSEGARQYRHQCIDLDALVFTNLAPEHIESHGSYKAYAEAKFEIGRQLVRSSKCPRIIVANRDDAEAPRYLSLPVEKHFAFSLSAASPREASEEGGCFTFDGEKIT</sequence>
<proteinExistence type="predicted"/>